<keyword evidence="4 6" id="KW-0067">ATP-binding</keyword>
<dbReference type="InterPro" id="IPR016102">
    <property type="entry name" value="Succinyl-CoA_synth-like"/>
</dbReference>
<dbReference type="Pfam" id="PF13549">
    <property type="entry name" value="ATP-grasp_5"/>
    <property type="match status" value="1"/>
</dbReference>
<dbReference type="InterPro" id="IPR011761">
    <property type="entry name" value="ATP-grasp"/>
</dbReference>
<dbReference type="Gene3D" id="3.40.50.261">
    <property type="entry name" value="Succinyl-CoA synthetase domains"/>
    <property type="match status" value="2"/>
</dbReference>
<dbReference type="EMBL" id="LLYB01000035">
    <property type="protein sequence ID" value="KRR27720.1"/>
    <property type="molecule type" value="Genomic_DNA"/>
</dbReference>
<dbReference type="FunFam" id="3.30.1490.20:FF:000020">
    <property type="entry name" value="Protein lysine acetyltransferase"/>
    <property type="match status" value="1"/>
</dbReference>
<evidence type="ECO:0000313" key="8">
    <source>
        <dbReference type="EMBL" id="KRR27720.1"/>
    </source>
</evidence>
<dbReference type="PANTHER" id="PTHR43334">
    <property type="entry name" value="ACETATE--COA LIGASE [ADP-FORMING]"/>
    <property type="match status" value="1"/>
</dbReference>
<dbReference type="GO" id="GO:0046872">
    <property type="term" value="F:metal ion binding"/>
    <property type="evidence" value="ECO:0007669"/>
    <property type="project" value="InterPro"/>
</dbReference>
<sequence>MRPGEGLDALMAPRSIAIIGASQDATKIGGRPVDLLRRYSYAGQIYPVNPKAPVVQGLQAYASLDELPEAPDLAIIAVDAEKAPEAVEQCAGRGVRSVVVFSSGFAELGEKGRAMQDRLRVAARRTGMRLLGPNCLGAVSVADRAIATFSIVLEHSLPAAGSLGIVSQSGNLGSFTMRMASDRGVGVSRFMTTGNECDIDIADGIAWLARDPATKVILCCVEACRDAGRLIAALTEARDAGKPVLVLKIGTSAAGQAAAASHTGALAGSDAVFDALLARHGAVRVRSIEELIELGHAASILLPDRLPKGPRLAVVTASGGFGVLLADAAQAVGLSLPELSEATQRTILELVPFASARNPVDATAQMSSRPDLLQKILSAVVADDRSDVIVLPLPFSLHMPRLRSVYMEALRHIRAHYPDRPVILCVDGPPDALAELHAMGYPTIASFDGCCAVVAALARLQAAAKAPKDASPSAIAKALPLSAEAFRHELGAKRALADAGLPVLAEQLVSNADAAAHAASEMGFPVVLKIASPDLPHKTEVGGVAIGLRSEAEVRQTHAEMLSRVAAKAPHAAIDGVIVAPMAQGLSELILGSRIDPVFGPVVMVGLGGIFAEIFQDTAVQMAPVSETQAMAMLTSLRAFAVLNGARGRRRADLEAAVQAIAALSRFAVAHAESVSEVDINPLLLKAEGAVALDALIVPRTSGPQQH</sequence>
<keyword evidence="3 6" id="KW-0547">Nucleotide-binding</keyword>
<dbReference type="InterPro" id="IPR032875">
    <property type="entry name" value="Succ_CoA_lig_flav_dom"/>
</dbReference>
<dbReference type="OrthoDB" id="9807426at2"/>
<dbReference type="PROSITE" id="PS50975">
    <property type="entry name" value="ATP_GRASP"/>
    <property type="match status" value="1"/>
</dbReference>
<dbReference type="Pfam" id="PF19045">
    <property type="entry name" value="Ligase_CoA_2"/>
    <property type="match status" value="1"/>
</dbReference>
<dbReference type="SUPFAM" id="SSF56059">
    <property type="entry name" value="Glutathione synthetase ATP-binding domain-like"/>
    <property type="match status" value="1"/>
</dbReference>
<evidence type="ECO:0000256" key="5">
    <source>
        <dbReference type="ARBA" id="ARBA00060888"/>
    </source>
</evidence>
<protein>
    <submittedName>
        <fullName evidence="8">6-carboxyhexanoate--CoA ligase</fullName>
    </submittedName>
</protein>
<keyword evidence="1" id="KW-0816">Tricarboxylic acid cycle</keyword>
<dbReference type="Gene3D" id="3.30.1490.20">
    <property type="entry name" value="ATP-grasp fold, A domain"/>
    <property type="match status" value="1"/>
</dbReference>
<dbReference type="GO" id="GO:0043758">
    <property type="term" value="F:acetate-CoA ligase (ADP-forming) activity"/>
    <property type="evidence" value="ECO:0007669"/>
    <property type="project" value="InterPro"/>
</dbReference>
<dbReference type="InterPro" id="IPR043938">
    <property type="entry name" value="Ligase_CoA_dom"/>
</dbReference>
<comment type="similarity">
    <text evidence="5">In the N-terminal section; belongs to the acetate CoA ligase alpha subunit family.</text>
</comment>
<dbReference type="SMART" id="SM00881">
    <property type="entry name" value="CoA_binding"/>
    <property type="match status" value="1"/>
</dbReference>
<dbReference type="InterPro" id="IPR051538">
    <property type="entry name" value="Acyl-CoA_Synth/Transferase"/>
</dbReference>
<dbReference type="AlphaFoldDB" id="A0A0R3N5E5"/>
<dbReference type="RefSeq" id="WP_057856440.1">
    <property type="nucleotide sequence ID" value="NZ_LLYB01000035.1"/>
</dbReference>
<evidence type="ECO:0000259" key="7">
    <source>
        <dbReference type="PROSITE" id="PS50975"/>
    </source>
</evidence>
<dbReference type="Pfam" id="PF13380">
    <property type="entry name" value="CoA_binding_2"/>
    <property type="match status" value="1"/>
</dbReference>
<dbReference type="InterPro" id="IPR003781">
    <property type="entry name" value="CoA-bd"/>
</dbReference>
<dbReference type="InterPro" id="IPR036291">
    <property type="entry name" value="NAD(P)-bd_dom_sf"/>
</dbReference>
<dbReference type="SUPFAM" id="SSF52210">
    <property type="entry name" value="Succinyl-CoA synthetase domains"/>
    <property type="match status" value="2"/>
</dbReference>
<dbReference type="PANTHER" id="PTHR43334:SF1">
    <property type="entry name" value="3-HYDROXYPROPIONATE--COA LIGASE [ADP-FORMING]"/>
    <property type="match status" value="1"/>
</dbReference>
<evidence type="ECO:0000313" key="9">
    <source>
        <dbReference type="Proteomes" id="UP000051660"/>
    </source>
</evidence>
<proteinExistence type="inferred from homology"/>
<dbReference type="GO" id="GO:0005524">
    <property type="term" value="F:ATP binding"/>
    <property type="evidence" value="ECO:0007669"/>
    <property type="project" value="UniProtKB-UniRule"/>
</dbReference>
<dbReference type="Gene3D" id="3.40.50.720">
    <property type="entry name" value="NAD(P)-binding Rossmann-like Domain"/>
    <property type="match status" value="1"/>
</dbReference>
<evidence type="ECO:0000256" key="6">
    <source>
        <dbReference type="PROSITE-ProRule" id="PRU00409"/>
    </source>
</evidence>
<feature type="domain" description="ATP-grasp" evidence="7">
    <location>
        <begin position="493"/>
        <end position="529"/>
    </location>
</feature>
<dbReference type="Proteomes" id="UP000051660">
    <property type="component" value="Unassembled WGS sequence"/>
</dbReference>
<evidence type="ECO:0000256" key="2">
    <source>
        <dbReference type="ARBA" id="ARBA00022598"/>
    </source>
</evidence>
<gene>
    <name evidence="8" type="ORF">CQ14_29220</name>
</gene>
<dbReference type="SUPFAM" id="SSF51735">
    <property type="entry name" value="NAD(P)-binding Rossmann-fold domains"/>
    <property type="match status" value="1"/>
</dbReference>
<organism evidence="8 9">
    <name type="scientific">Bradyrhizobium lablabi</name>
    <dbReference type="NCBI Taxonomy" id="722472"/>
    <lineage>
        <taxon>Bacteria</taxon>
        <taxon>Pseudomonadati</taxon>
        <taxon>Pseudomonadota</taxon>
        <taxon>Alphaproteobacteria</taxon>
        <taxon>Hyphomicrobiales</taxon>
        <taxon>Nitrobacteraceae</taxon>
        <taxon>Bradyrhizobium</taxon>
    </lineage>
</organism>
<reference evidence="8 9" key="1">
    <citation type="submission" date="2014-03" db="EMBL/GenBank/DDBJ databases">
        <title>Bradyrhizobium valentinum sp. nov., isolated from effective nodules of Lupinus mariae-josephae, a lupine endemic of basic-lime soils in Eastern Spain.</title>
        <authorList>
            <person name="Duran D."/>
            <person name="Rey L."/>
            <person name="Navarro A."/>
            <person name="Busquets A."/>
            <person name="Imperial J."/>
            <person name="Ruiz-Argueso T."/>
        </authorList>
    </citation>
    <scope>NUCLEOTIDE SEQUENCE [LARGE SCALE GENOMIC DNA]</scope>
    <source>
        <strain evidence="8 9">CCBAU 23086</strain>
    </source>
</reference>
<evidence type="ECO:0000256" key="1">
    <source>
        <dbReference type="ARBA" id="ARBA00022532"/>
    </source>
</evidence>
<evidence type="ECO:0000256" key="4">
    <source>
        <dbReference type="ARBA" id="ARBA00022840"/>
    </source>
</evidence>
<dbReference type="GO" id="GO:0006099">
    <property type="term" value="P:tricarboxylic acid cycle"/>
    <property type="evidence" value="ECO:0007669"/>
    <property type="project" value="UniProtKB-KW"/>
</dbReference>
<dbReference type="InterPro" id="IPR013815">
    <property type="entry name" value="ATP_grasp_subdomain_1"/>
</dbReference>
<dbReference type="Pfam" id="PF13607">
    <property type="entry name" value="Succ_CoA_lig"/>
    <property type="match status" value="1"/>
</dbReference>
<keyword evidence="2 8" id="KW-0436">Ligase</keyword>
<dbReference type="Gene3D" id="3.30.470.20">
    <property type="entry name" value="ATP-grasp fold, B domain"/>
    <property type="match status" value="1"/>
</dbReference>
<accession>A0A0R3N5E5</accession>
<evidence type="ECO:0000256" key="3">
    <source>
        <dbReference type="ARBA" id="ARBA00022741"/>
    </source>
</evidence>
<comment type="caution">
    <text evidence="8">The sequence shown here is derived from an EMBL/GenBank/DDBJ whole genome shotgun (WGS) entry which is preliminary data.</text>
</comment>
<name>A0A0R3N5E5_9BRAD</name>